<evidence type="ECO:0000313" key="2">
    <source>
        <dbReference type="EMBL" id="KAL0471583.1"/>
    </source>
</evidence>
<gene>
    <name evidence="2" type="ORF">QR685DRAFT_418133</name>
</gene>
<comment type="caution">
    <text evidence="2">The sequence shown here is derived from an EMBL/GenBank/DDBJ whole genome shotgun (WGS) entry which is preliminary data.</text>
</comment>
<protein>
    <submittedName>
        <fullName evidence="2">Uncharacterized protein</fullName>
    </submittedName>
</protein>
<evidence type="ECO:0000256" key="1">
    <source>
        <dbReference type="SAM" id="MobiDB-lite"/>
    </source>
</evidence>
<keyword evidence="3" id="KW-1185">Reference proteome</keyword>
<evidence type="ECO:0000313" key="3">
    <source>
        <dbReference type="Proteomes" id="UP001451303"/>
    </source>
</evidence>
<feature type="non-terminal residue" evidence="2">
    <location>
        <position position="1"/>
    </location>
</feature>
<accession>A0ABR3DH37</accession>
<feature type="non-terminal residue" evidence="2">
    <location>
        <position position="83"/>
    </location>
</feature>
<proteinExistence type="predicted"/>
<feature type="region of interest" description="Disordered" evidence="1">
    <location>
        <begin position="60"/>
        <end position="83"/>
    </location>
</feature>
<feature type="compositionally biased region" description="Polar residues" evidence="1">
    <location>
        <begin position="72"/>
        <end position="83"/>
    </location>
</feature>
<name>A0ABR3DH37_NEUIN</name>
<sequence>NSVLDHGCRVSGHVSEQQLIQPLHRHTCIRVVAILGDTVTLLATWELIRTITPIRAMCGHRDKRKPAGPLNQDPTAQTAMHSV</sequence>
<dbReference type="EMBL" id="JAVLET010000003">
    <property type="protein sequence ID" value="KAL0471583.1"/>
    <property type="molecule type" value="Genomic_DNA"/>
</dbReference>
<organism evidence="2 3">
    <name type="scientific">Neurospora intermedia</name>
    <dbReference type="NCBI Taxonomy" id="5142"/>
    <lineage>
        <taxon>Eukaryota</taxon>
        <taxon>Fungi</taxon>
        <taxon>Dikarya</taxon>
        <taxon>Ascomycota</taxon>
        <taxon>Pezizomycotina</taxon>
        <taxon>Sordariomycetes</taxon>
        <taxon>Sordariomycetidae</taxon>
        <taxon>Sordariales</taxon>
        <taxon>Sordariaceae</taxon>
        <taxon>Neurospora</taxon>
    </lineage>
</organism>
<reference evidence="2 3" key="1">
    <citation type="submission" date="2023-09" db="EMBL/GenBank/DDBJ databases">
        <title>Multi-omics analysis of a traditional fermented food reveals byproduct-associated fungal strains for waste-to-food upcycling.</title>
        <authorList>
            <consortium name="Lawrence Berkeley National Laboratory"/>
            <person name="Rekdal V.M."/>
            <person name="Villalobos-Escobedo J.M."/>
            <person name="Rodriguez-Valeron N."/>
            <person name="Garcia M.O."/>
            <person name="Vasquez D.P."/>
            <person name="Damayanti I."/>
            <person name="Sorensen P.M."/>
            <person name="Baidoo E.E."/>
            <person name="De Carvalho A.C."/>
            <person name="Riley R."/>
            <person name="Lipzen A."/>
            <person name="He G."/>
            <person name="Yan M."/>
            <person name="Haridas S."/>
            <person name="Daum C."/>
            <person name="Yoshinaga Y."/>
            <person name="Ng V."/>
            <person name="Grigoriev I.V."/>
            <person name="Munk R."/>
            <person name="Nuraida L."/>
            <person name="Wijaya C.H."/>
            <person name="Morales P.-C."/>
            <person name="Keasling J.D."/>
        </authorList>
    </citation>
    <scope>NUCLEOTIDE SEQUENCE [LARGE SCALE GENOMIC DNA]</scope>
    <source>
        <strain evidence="2 3">FGSC 2613</strain>
    </source>
</reference>
<dbReference type="Proteomes" id="UP001451303">
    <property type="component" value="Unassembled WGS sequence"/>
</dbReference>